<dbReference type="AlphaFoldDB" id="A0A1T4X232"/>
<protein>
    <submittedName>
        <fullName evidence="6">Polygalacturonase</fullName>
    </submittedName>
</protein>
<evidence type="ECO:0000256" key="2">
    <source>
        <dbReference type="ARBA" id="ARBA00022801"/>
    </source>
</evidence>
<dbReference type="InterPro" id="IPR051801">
    <property type="entry name" value="GH28_Enzymes"/>
</dbReference>
<name>A0A1T4X232_9FIRM</name>
<dbReference type="RefSeq" id="WP_078784240.1">
    <property type="nucleotide sequence ID" value="NZ_FUYF01000005.1"/>
</dbReference>
<evidence type="ECO:0000256" key="3">
    <source>
        <dbReference type="ARBA" id="ARBA00023295"/>
    </source>
</evidence>
<accession>A0A1T4X232</accession>
<dbReference type="GeneID" id="93337754"/>
<evidence type="ECO:0000313" key="7">
    <source>
        <dbReference type="Proteomes" id="UP000190286"/>
    </source>
</evidence>
<keyword evidence="3 4" id="KW-0326">Glycosidase</keyword>
<dbReference type="GO" id="GO:0005975">
    <property type="term" value="P:carbohydrate metabolic process"/>
    <property type="evidence" value="ECO:0007669"/>
    <property type="project" value="InterPro"/>
</dbReference>
<dbReference type="STRING" id="745368.SAMN02745178_01279"/>
<dbReference type="InterPro" id="IPR011050">
    <property type="entry name" value="Pectin_lyase_fold/virulence"/>
</dbReference>
<dbReference type="Pfam" id="PF12708">
    <property type="entry name" value="Pect-lyase_RHGA_epim"/>
    <property type="match status" value="1"/>
</dbReference>
<dbReference type="Gene3D" id="2.160.20.10">
    <property type="entry name" value="Single-stranded right-handed beta-helix, Pectin lyase-like"/>
    <property type="match status" value="1"/>
</dbReference>
<dbReference type="EMBL" id="FUYF01000005">
    <property type="protein sequence ID" value="SKA83135.1"/>
    <property type="molecule type" value="Genomic_DNA"/>
</dbReference>
<sequence>MKITLVRSMARSAVFELVNSGCYRAPAPYTVSLDGATVCGGDTNVFSLYSLDPGRSYTLAVTLDGVTDTLDFTTAEESFFVDASRYGLVADGVTDNTAKLQAALSTCPAGGTVYVPAGTYRTQSLFLQSSTTLYLEKGCTLLGGTNRTDYPILPGVLPCHNEKDEHYLGLWEGNPLDSFAGLINVINAENVTITGEGTIDANAQNGDWYQNPKKNNIAWRPRLFFTSGAKNVVLHGVLVCNSYSWTIHPTYSENVDILNIRIRNSSTSPNTDGIDPESCKNVNIIGNHVHVGDDCIALKSGKLFLGMKLHVPCENVIIRNCCLSRGHGGLVIGSEMSGGVKNVTVTQCLMDHTDRGLRVKTRRGRGKYAIIDGLVFRDVVMDGVLAPFVINMFYFCDPDGRSDYVQTHEALPVDEMTPTLGTLEMENITATDAQYAGCWFSGLPEHPIEGVKMHNVKISFAPDAKAGQAAMMCGADASCKVGVHAENVHKIELHNVAITGYEGERLQLTNVDSFEED</sequence>
<dbReference type="OrthoDB" id="9795222at2"/>
<reference evidence="6 7" key="1">
    <citation type="submission" date="2017-02" db="EMBL/GenBank/DDBJ databases">
        <authorList>
            <person name="Peterson S.W."/>
        </authorList>
    </citation>
    <scope>NUCLEOTIDE SEQUENCE [LARGE SCALE GENOMIC DNA]</scope>
    <source>
        <strain evidence="6 7">ATCC 27749</strain>
    </source>
</reference>
<evidence type="ECO:0000256" key="1">
    <source>
        <dbReference type="ARBA" id="ARBA00008834"/>
    </source>
</evidence>
<proteinExistence type="inferred from homology"/>
<dbReference type="InterPro" id="IPR006626">
    <property type="entry name" value="PbH1"/>
</dbReference>
<dbReference type="Pfam" id="PF00295">
    <property type="entry name" value="Glyco_hydro_28"/>
    <property type="match status" value="1"/>
</dbReference>
<dbReference type="PANTHER" id="PTHR31339:SF9">
    <property type="entry name" value="PLASMIN AND FIBRONECTIN-BINDING PROTEIN A"/>
    <property type="match status" value="1"/>
</dbReference>
<dbReference type="GO" id="GO:0004650">
    <property type="term" value="F:polygalacturonase activity"/>
    <property type="evidence" value="ECO:0007669"/>
    <property type="project" value="InterPro"/>
</dbReference>
<comment type="similarity">
    <text evidence="1 4">Belongs to the glycosyl hydrolase 28 family.</text>
</comment>
<organism evidence="6 7">
    <name type="scientific">Gemmiger formicilis</name>
    <dbReference type="NCBI Taxonomy" id="745368"/>
    <lineage>
        <taxon>Bacteria</taxon>
        <taxon>Bacillati</taxon>
        <taxon>Bacillota</taxon>
        <taxon>Clostridia</taxon>
        <taxon>Eubacteriales</taxon>
        <taxon>Gemmiger</taxon>
    </lineage>
</organism>
<evidence type="ECO:0000313" key="6">
    <source>
        <dbReference type="EMBL" id="SKA83135.1"/>
    </source>
</evidence>
<dbReference type="Proteomes" id="UP000190286">
    <property type="component" value="Unassembled WGS sequence"/>
</dbReference>
<dbReference type="InterPro" id="IPR012334">
    <property type="entry name" value="Pectin_lyas_fold"/>
</dbReference>
<dbReference type="PANTHER" id="PTHR31339">
    <property type="entry name" value="PECTIN LYASE-RELATED"/>
    <property type="match status" value="1"/>
</dbReference>
<dbReference type="SUPFAM" id="SSF51126">
    <property type="entry name" value="Pectin lyase-like"/>
    <property type="match status" value="1"/>
</dbReference>
<gene>
    <name evidence="6" type="ORF">SAMN02745178_01279</name>
</gene>
<keyword evidence="7" id="KW-1185">Reference proteome</keyword>
<feature type="domain" description="Rhamnogalacturonase A/B/Epimerase-like pectate lyase" evidence="5">
    <location>
        <begin position="80"/>
        <end position="133"/>
    </location>
</feature>
<dbReference type="SMART" id="SM00710">
    <property type="entry name" value="PbH1"/>
    <property type="match status" value="4"/>
</dbReference>
<keyword evidence="2 4" id="KW-0378">Hydrolase</keyword>
<evidence type="ECO:0000256" key="4">
    <source>
        <dbReference type="RuleBase" id="RU361169"/>
    </source>
</evidence>
<evidence type="ECO:0000259" key="5">
    <source>
        <dbReference type="Pfam" id="PF12708"/>
    </source>
</evidence>
<dbReference type="InterPro" id="IPR024535">
    <property type="entry name" value="RHGA/B-epi-like_pectate_lyase"/>
</dbReference>
<dbReference type="InterPro" id="IPR000743">
    <property type="entry name" value="Glyco_hydro_28"/>
</dbReference>